<reference evidence="1 2" key="1">
    <citation type="submission" date="2019-05" db="EMBL/GenBank/DDBJ databases">
        <title>Another draft genome of Portunus trituberculatus and its Hox gene families provides insights of decapod evolution.</title>
        <authorList>
            <person name="Jeong J.-H."/>
            <person name="Song I."/>
            <person name="Kim S."/>
            <person name="Choi T."/>
            <person name="Kim D."/>
            <person name="Ryu S."/>
            <person name="Kim W."/>
        </authorList>
    </citation>
    <scope>NUCLEOTIDE SEQUENCE [LARGE SCALE GENOMIC DNA]</scope>
    <source>
        <tissue evidence="1">Muscle</tissue>
    </source>
</reference>
<dbReference type="EMBL" id="VSRR010009544">
    <property type="protein sequence ID" value="MPC50509.1"/>
    <property type="molecule type" value="Genomic_DNA"/>
</dbReference>
<keyword evidence="2" id="KW-1185">Reference proteome</keyword>
<dbReference type="Proteomes" id="UP000324222">
    <property type="component" value="Unassembled WGS sequence"/>
</dbReference>
<protein>
    <submittedName>
        <fullName evidence="1">Uncharacterized protein</fullName>
    </submittedName>
</protein>
<accession>A0A5B7FZ18</accession>
<evidence type="ECO:0000313" key="2">
    <source>
        <dbReference type="Proteomes" id="UP000324222"/>
    </source>
</evidence>
<comment type="caution">
    <text evidence="1">The sequence shown here is derived from an EMBL/GenBank/DDBJ whole genome shotgun (WGS) entry which is preliminary data.</text>
</comment>
<evidence type="ECO:0000313" key="1">
    <source>
        <dbReference type="EMBL" id="MPC50509.1"/>
    </source>
</evidence>
<proteinExistence type="predicted"/>
<name>A0A5B7FZ18_PORTR</name>
<dbReference type="AlphaFoldDB" id="A0A5B7FZ18"/>
<sequence length="78" mass="8826">MCLENLHQAVLKVCLRGKSFSRGFKGVSQKGVKSFLAEFLGRIHPTPHEVWKHYNSRLAAMTTCGREEANGDTFRHIP</sequence>
<organism evidence="1 2">
    <name type="scientific">Portunus trituberculatus</name>
    <name type="common">Swimming crab</name>
    <name type="synonym">Neptunus trituberculatus</name>
    <dbReference type="NCBI Taxonomy" id="210409"/>
    <lineage>
        <taxon>Eukaryota</taxon>
        <taxon>Metazoa</taxon>
        <taxon>Ecdysozoa</taxon>
        <taxon>Arthropoda</taxon>
        <taxon>Crustacea</taxon>
        <taxon>Multicrustacea</taxon>
        <taxon>Malacostraca</taxon>
        <taxon>Eumalacostraca</taxon>
        <taxon>Eucarida</taxon>
        <taxon>Decapoda</taxon>
        <taxon>Pleocyemata</taxon>
        <taxon>Brachyura</taxon>
        <taxon>Eubrachyura</taxon>
        <taxon>Portunoidea</taxon>
        <taxon>Portunidae</taxon>
        <taxon>Portuninae</taxon>
        <taxon>Portunus</taxon>
    </lineage>
</organism>
<gene>
    <name evidence="1" type="ORF">E2C01_044338</name>
</gene>